<evidence type="ECO:0000313" key="2">
    <source>
        <dbReference type="Proteomes" id="UP000886520"/>
    </source>
</evidence>
<proteinExistence type="predicted"/>
<keyword evidence="2" id="KW-1185">Reference proteome</keyword>
<dbReference type="OrthoDB" id="1470350at2759"/>
<dbReference type="AlphaFoldDB" id="A0A9D4VAY7"/>
<accession>A0A9D4VAY7</accession>
<reference evidence="1" key="1">
    <citation type="submission" date="2021-01" db="EMBL/GenBank/DDBJ databases">
        <title>Adiantum capillus-veneris genome.</title>
        <authorList>
            <person name="Fang Y."/>
            <person name="Liao Q."/>
        </authorList>
    </citation>
    <scope>NUCLEOTIDE SEQUENCE</scope>
    <source>
        <strain evidence="1">H3</strain>
        <tissue evidence="1">Leaf</tissue>
    </source>
</reference>
<organism evidence="1 2">
    <name type="scientific">Adiantum capillus-veneris</name>
    <name type="common">Maidenhair fern</name>
    <dbReference type="NCBI Taxonomy" id="13818"/>
    <lineage>
        <taxon>Eukaryota</taxon>
        <taxon>Viridiplantae</taxon>
        <taxon>Streptophyta</taxon>
        <taxon>Embryophyta</taxon>
        <taxon>Tracheophyta</taxon>
        <taxon>Polypodiopsida</taxon>
        <taxon>Polypodiidae</taxon>
        <taxon>Polypodiales</taxon>
        <taxon>Pteridineae</taxon>
        <taxon>Pteridaceae</taxon>
        <taxon>Vittarioideae</taxon>
        <taxon>Adiantum</taxon>
    </lineage>
</organism>
<name>A0A9D4VAY7_ADICA</name>
<evidence type="ECO:0000313" key="1">
    <source>
        <dbReference type="EMBL" id="KAI5082308.1"/>
    </source>
</evidence>
<gene>
    <name evidence="1" type="ORF">GOP47_0002051</name>
</gene>
<protein>
    <submittedName>
        <fullName evidence="1">Uncharacterized protein</fullName>
    </submittedName>
</protein>
<sequence>MRRQGISGPSPSFFGGNLQERNNLRKEAMLHDMQSLSHDIVPRLMPDYVQWSQTYGKSFVFWWGIEPRLAIYDLEHIKSLRSYISTSSNNMCYSLGRSRLQQEGVMHFIGKGQTVTIINDRHSMWRTRNY</sequence>
<dbReference type="EMBL" id="JABFUD020000003">
    <property type="protein sequence ID" value="KAI5082308.1"/>
    <property type="molecule type" value="Genomic_DNA"/>
</dbReference>
<comment type="caution">
    <text evidence="1">The sequence shown here is derived from an EMBL/GenBank/DDBJ whole genome shotgun (WGS) entry which is preliminary data.</text>
</comment>
<dbReference type="Proteomes" id="UP000886520">
    <property type="component" value="Chromosome 2"/>
</dbReference>